<dbReference type="Gene3D" id="2.130.10.10">
    <property type="entry name" value="YVTN repeat-like/Quinoprotein amine dehydrogenase"/>
    <property type="match status" value="3"/>
</dbReference>
<dbReference type="InterPro" id="IPR049916">
    <property type="entry name" value="WDR72-like"/>
</dbReference>
<proteinExistence type="predicted"/>
<dbReference type="Proteomes" id="UP000582659">
    <property type="component" value="Unassembled WGS sequence"/>
</dbReference>
<dbReference type="InterPro" id="IPR036322">
    <property type="entry name" value="WD40_repeat_dom_sf"/>
</dbReference>
<dbReference type="OrthoDB" id="338622at2759"/>
<accession>A0A7I8WIG2</accession>
<dbReference type="EMBL" id="CAJFDI010000003">
    <property type="protein sequence ID" value="CAD5221943.1"/>
    <property type="molecule type" value="Genomic_DNA"/>
</dbReference>
<keyword evidence="2" id="KW-1185">Reference proteome</keyword>
<sequence>MPQKRSGLVVPVILWGSKPPSNSITHLTAVNQGQTIISGGKEGQLVQWTVDQDNWIQPQSMMIAHSAPISCLAPALKGPHCSRYVSCSEDGLICLWNSNGAKVVESACQQYVHRKIVSYTFSSDDHALPKLFCIGDYSEVIILDALDLNITCFLRSRIESDWLNTMTLVYPNEKHVVLGITVSGVIKMWGLQDLEKKDPTSLIYEDEAKPLGLKSVRAICCSRQNSRMMLVITATSWQIIDPSALHQLIVSQTAIEAVNGTIIDIDRIAVGFADSTVVLFQLPRSRLVGKNVRDRFGDRPVPLGNIEHPFVFAILRGIKTADKIPSRATFYFETRANDTESKVVYRADNKGKMSLWSIPKNFDALVEEFIRKRNPTVYDPTTRQSFGSVWERLNPPPPSIIKMEDSKPITATIYISCQGKLLLGRNDGSIVMTHAFSALSSQLFEASSEVQHRVLQGHTSAVQCFLYPFQQDERYDPEIFLSGGLDFAVIVWNLSTGTKLHRFCSQGGPILRMLVLPENCNPRLTHCICSVAGDNSAALLSLKEKRCILLASRQQSPIQQVKWRPLDDFMLLKCEDGHVYVWQMETGNLDRIVGGVLATDVLAASDEQSGITEIDDKASASQAVRMLRAIKNKNIDAIKQVVSNNDSKKHWFDSSSTLLPSPMDIVQLKKSSNDVHMILFNVDALITGLKATDEAIGKGVPNSDSSFDRRQSLSTLITRKSEGALQNHLPYNSNNMGTVNRANGVSTAKRWQMETNLYMNTAKLLVSLLHGWNLDENVDNICVNKLKLQKPKAPICFGTISKKGFVSLSLPFCTGKSAPFNDLSFRNFSLKLRWKDDPQLTTIHLLSLVSISNAMMSLKSRILQTSHSRPLLRRVPSTKSTDTNESDSEGHLVRQGWSHVASMHCVLISELVKPPDEYASPDIELVVRRWHDSCVEIKDAAQALLIRELSRMSKEGRRALIDHWTPFLPTLLDPSISIFGYRDSPNGHKLPSPPQPNFIVNNTDQKVPPPRPAPPIPPRKGAVELPEVNSVESSKENVSNITSNINMENADTVGGLHQVRRNQATAVVLLGVFGAEFPKELPNVDLTRSISHALVELLVSEETPLLPAHSALRRAAIDLIGRGFTVWQPHIDLSKVLLGLLALTSIGEDEPDLKGPISPEVDSFRTARHALSLIASSRAKALINALSMEVARYNSLTQHQTVQQNIFSPLMKSRNEVLRLLEQLSEKHYNDVADMITPVGDILVHCLDINRLKQNSLAEIFPPIAKFYMVGYCGATRRVAFGGKNGSIVVHDLKAAKAQTIAAHKAAITALSFSQDGKYMAAYSAQDAKISFWQSQQTFLGMGQNQIRCVKTLPAPSEFPVVSPGGTYQPFRARLVWINNKSLTLMLPNGKENRFSV</sequence>
<evidence type="ECO:0000313" key="1">
    <source>
        <dbReference type="EMBL" id="CAD5221943.1"/>
    </source>
</evidence>
<evidence type="ECO:0000313" key="2">
    <source>
        <dbReference type="Proteomes" id="UP000659654"/>
    </source>
</evidence>
<dbReference type="Pfam" id="PF00400">
    <property type="entry name" value="WD40"/>
    <property type="match status" value="3"/>
</dbReference>
<dbReference type="GO" id="GO:0005737">
    <property type="term" value="C:cytoplasm"/>
    <property type="evidence" value="ECO:0007669"/>
    <property type="project" value="TreeGrafter"/>
</dbReference>
<dbReference type="EMBL" id="CAJFCV020000003">
    <property type="protein sequence ID" value="CAG9108905.1"/>
    <property type="molecule type" value="Genomic_DNA"/>
</dbReference>
<dbReference type="InterPro" id="IPR015943">
    <property type="entry name" value="WD40/YVTN_repeat-like_dom_sf"/>
</dbReference>
<reference evidence="1" key="1">
    <citation type="submission" date="2020-09" db="EMBL/GenBank/DDBJ databases">
        <authorList>
            <person name="Kikuchi T."/>
        </authorList>
    </citation>
    <scope>NUCLEOTIDE SEQUENCE</scope>
    <source>
        <strain evidence="1">Ka4C1</strain>
    </source>
</reference>
<dbReference type="PANTHER" id="PTHR44099:SF4">
    <property type="entry name" value="RABCONNECTIN-3B, ISOFORM A"/>
    <property type="match status" value="1"/>
</dbReference>
<gene>
    <name evidence="1" type="ORF">BXYJ_LOCUS6930</name>
</gene>
<dbReference type="PANTHER" id="PTHR44099">
    <property type="entry name" value="RABCONNECTIN-3B, ISOFORM A"/>
    <property type="match status" value="1"/>
</dbReference>
<dbReference type="InterPro" id="IPR001680">
    <property type="entry name" value="WD40_rpt"/>
</dbReference>
<protein>
    <submittedName>
        <fullName evidence="1">(pine wood nematode) hypothetical protein</fullName>
    </submittedName>
</protein>
<dbReference type="SUPFAM" id="SSF50978">
    <property type="entry name" value="WD40 repeat-like"/>
    <property type="match status" value="3"/>
</dbReference>
<organism evidence="1 2">
    <name type="scientific">Bursaphelenchus xylophilus</name>
    <name type="common">Pinewood nematode worm</name>
    <name type="synonym">Aphelenchoides xylophilus</name>
    <dbReference type="NCBI Taxonomy" id="6326"/>
    <lineage>
        <taxon>Eukaryota</taxon>
        <taxon>Metazoa</taxon>
        <taxon>Ecdysozoa</taxon>
        <taxon>Nematoda</taxon>
        <taxon>Chromadorea</taxon>
        <taxon>Rhabditida</taxon>
        <taxon>Tylenchina</taxon>
        <taxon>Tylenchomorpha</taxon>
        <taxon>Aphelenchoidea</taxon>
        <taxon>Aphelenchoididae</taxon>
        <taxon>Bursaphelenchus</taxon>
    </lineage>
</organism>
<comment type="caution">
    <text evidence="1">The sequence shown here is derived from an EMBL/GenBank/DDBJ whole genome shotgun (WGS) entry which is preliminary data.</text>
</comment>
<dbReference type="SMART" id="SM00320">
    <property type="entry name" value="WD40"/>
    <property type="match status" value="6"/>
</dbReference>
<name>A0A7I8WIG2_BURXY</name>
<dbReference type="Proteomes" id="UP000659654">
    <property type="component" value="Unassembled WGS sequence"/>
</dbReference>